<dbReference type="EMBL" id="CH445369">
    <property type="protein sequence ID" value="EAT76332.1"/>
    <property type="molecule type" value="Genomic_DNA"/>
</dbReference>
<organism evidence="2 3">
    <name type="scientific">Phaeosphaeria nodorum (strain SN15 / ATCC MYA-4574 / FGSC 10173)</name>
    <name type="common">Glume blotch fungus</name>
    <name type="synonym">Parastagonospora nodorum</name>
    <dbReference type="NCBI Taxonomy" id="321614"/>
    <lineage>
        <taxon>Eukaryota</taxon>
        <taxon>Fungi</taxon>
        <taxon>Dikarya</taxon>
        <taxon>Ascomycota</taxon>
        <taxon>Pezizomycotina</taxon>
        <taxon>Dothideomycetes</taxon>
        <taxon>Pleosporomycetidae</taxon>
        <taxon>Pleosporales</taxon>
        <taxon>Pleosporineae</taxon>
        <taxon>Phaeosphaeriaceae</taxon>
        <taxon>Parastagonospora</taxon>
    </lineage>
</organism>
<dbReference type="RefSeq" id="XP_001806469.1">
    <property type="nucleotide sequence ID" value="XM_001806417.1"/>
</dbReference>
<evidence type="ECO:0000256" key="1">
    <source>
        <dbReference type="SAM" id="MobiDB-lite"/>
    </source>
</evidence>
<sequence length="144" mass="15912">MGDYPAIAAPAAYALRTTPSPGTRDGDICPPIASTSYHPSLGGCTIRNTRHSRHEPLSPNVYIGRGPSRHHSHRSFRDDDFIVTPSRAESASHSRSPQAKENVANLATKRSLALRISRTGTRFRPLLEQVLTWRETYTPRPANV</sequence>
<dbReference type="AlphaFoldDB" id="Q0TW28"/>
<evidence type="ECO:0000313" key="3">
    <source>
        <dbReference type="Proteomes" id="UP000001055"/>
    </source>
</evidence>
<dbReference type="Proteomes" id="UP000001055">
    <property type="component" value="Unassembled WGS sequence"/>
</dbReference>
<accession>Q0TW28</accession>
<dbReference type="InParanoid" id="Q0TW28"/>
<dbReference type="GeneID" id="5983400"/>
<evidence type="ECO:0000313" key="2">
    <source>
        <dbReference type="EMBL" id="EAT76332.1"/>
    </source>
</evidence>
<reference evidence="3" key="1">
    <citation type="journal article" date="2007" name="Plant Cell">
        <title>Dothideomycete-plant interactions illuminated by genome sequencing and EST analysis of the wheat pathogen Stagonospora nodorum.</title>
        <authorList>
            <person name="Hane J.K."/>
            <person name="Lowe R.G."/>
            <person name="Solomon P.S."/>
            <person name="Tan K.C."/>
            <person name="Schoch C.L."/>
            <person name="Spatafora J.W."/>
            <person name="Crous P.W."/>
            <person name="Kodira C."/>
            <person name="Birren B.W."/>
            <person name="Galagan J.E."/>
            <person name="Torriani S.F."/>
            <person name="McDonald B.A."/>
            <person name="Oliver R.P."/>
        </authorList>
    </citation>
    <scope>NUCLEOTIDE SEQUENCE [LARGE SCALE GENOMIC DNA]</scope>
    <source>
        <strain evidence="3">SN15 / ATCC MYA-4574 / FGSC 10173</strain>
    </source>
</reference>
<feature type="region of interest" description="Disordered" evidence="1">
    <location>
        <begin position="47"/>
        <end position="79"/>
    </location>
</feature>
<dbReference type="KEGG" id="pno:SNOG_16346"/>
<dbReference type="VEuPathDB" id="FungiDB:JI435_163460"/>
<protein>
    <submittedName>
        <fullName evidence="2">Uncharacterized protein</fullName>
    </submittedName>
</protein>
<name>Q0TW28_PHANO</name>
<gene>
    <name evidence="2" type="ORF">SNOG_16346</name>
</gene>
<proteinExistence type="predicted"/>